<dbReference type="AlphaFoldDB" id="A0A0A3YS14"/>
<keyword evidence="6 7" id="KW-0408">Iron</keyword>
<dbReference type="GO" id="GO:0005506">
    <property type="term" value="F:iron ion binding"/>
    <property type="evidence" value="ECO:0007669"/>
    <property type="project" value="UniProtKB-UniRule"/>
</dbReference>
<dbReference type="GO" id="GO:0031418">
    <property type="term" value="F:L-ascorbic acid binding"/>
    <property type="evidence" value="ECO:0007669"/>
    <property type="project" value="UniProtKB-KW"/>
</dbReference>
<dbReference type="InterPro" id="IPR044862">
    <property type="entry name" value="Pro_4_hyd_alph_FE2OG_OXY"/>
</dbReference>
<evidence type="ECO:0000313" key="10">
    <source>
        <dbReference type="Proteomes" id="UP000030377"/>
    </source>
</evidence>
<evidence type="ECO:0000313" key="9">
    <source>
        <dbReference type="EMBL" id="KGT76458.1"/>
    </source>
</evidence>
<dbReference type="Gene3D" id="4.10.860.20">
    <property type="entry name" value="Rabenosyn, Rab binding domain"/>
    <property type="match status" value="1"/>
</dbReference>
<keyword evidence="5 7" id="KW-0560">Oxidoreductase</keyword>
<organism evidence="9 10">
    <name type="scientific">Bradyrhizobium japonicum</name>
    <dbReference type="NCBI Taxonomy" id="375"/>
    <lineage>
        <taxon>Bacteria</taxon>
        <taxon>Pseudomonadati</taxon>
        <taxon>Pseudomonadota</taxon>
        <taxon>Alphaproteobacteria</taxon>
        <taxon>Hyphomicrobiales</taxon>
        <taxon>Nitrobacteraceae</taxon>
        <taxon>Bradyrhizobium</taxon>
    </lineage>
</organism>
<comment type="cofactor">
    <cofactor evidence="7">
        <name>Fe(2+)</name>
        <dbReference type="ChEBI" id="CHEBI:29033"/>
    </cofactor>
    <text evidence="7">Binds 1 Fe(2+) ion per subunit.</text>
</comment>
<dbReference type="NCBIfam" id="NF003974">
    <property type="entry name" value="PRK05467.1-3"/>
    <property type="match status" value="1"/>
</dbReference>
<dbReference type="PANTHER" id="PTHR41536">
    <property type="entry name" value="PKHD-TYPE HYDROXYLASE YBIX"/>
    <property type="match status" value="1"/>
</dbReference>
<evidence type="ECO:0000256" key="6">
    <source>
        <dbReference type="ARBA" id="ARBA00023004"/>
    </source>
</evidence>
<reference evidence="9 10" key="1">
    <citation type="submission" date="2014-09" db="EMBL/GenBank/DDBJ databases">
        <title>Draft genome of Bradyrhizobium japonicum Is-34.</title>
        <authorList>
            <person name="Tsurumaru H."/>
            <person name="Yamakawa T."/>
            <person name="Hashimoto S."/>
            <person name="Okizaki K."/>
            <person name="Kanesaki Y."/>
            <person name="Yoshikawa H."/>
            <person name="Yajima S."/>
        </authorList>
    </citation>
    <scope>NUCLEOTIDE SEQUENCE [LARGE SCALE GENOMIC DNA]</scope>
    <source>
        <strain evidence="9 10">Is-34</strain>
    </source>
</reference>
<keyword evidence="4 7" id="KW-0223">Dioxygenase</keyword>
<accession>A0A0A3YS14</accession>
<gene>
    <name evidence="9" type="ORF">MA20_27135</name>
</gene>
<protein>
    <submittedName>
        <fullName evidence="9">Fe(II)-dependent oxygenase</fullName>
    </submittedName>
</protein>
<dbReference type="STRING" id="375.BKD09_RS30760"/>
<dbReference type="SMART" id="SM00702">
    <property type="entry name" value="P4Hc"/>
    <property type="match status" value="1"/>
</dbReference>
<dbReference type="Proteomes" id="UP000030377">
    <property type="component" value="Unassembled WGS sequence"/>
</dbReference>
<dbReference type="HAMAP" id="MF_00657">
    <property type="entry name" value="Hydroxyl_YbiX"/>
    <property type="match status" value="1"/>
</dbReference>
<comment type="caution">
    <text evidence="9">The sequence shown here is derived from an EMBL/GenBank/DDBJ whole genome shotgun (WGS) entry which is preliminary data.</text>
</comment>
<keyword evidence="3 7" id="KW-0847">Vitamin C</keyword>
<evidence type="ECO:0000256" key="5">
    <source>
        <dbReference type="ARBA" id="ARBA00023002"/>
    </source>
</evidence>
<keyword evidence="2 7" id="KW-0479">Metal-binding</keyword>
<dbReference type="RefSeq" id="WP_041957735.1">
    <property type="nucleotide sequence ID" value="NZ_JRPN01000020.1"/>
</dbReference>
<dbReference type="GO" id="GO:0016706">
    <property type="term" value="F:2-oxoglutarate-dependent dioxygenase activity"/>
    <property type="evidence" value="ECO:0007669"/>
    <property type="project" value="UniProtKB-UniRule"/>
</dbReference>
<comment type="cofactor">
    <cofactor evidence="1 7">
        <name>L-ascorbate</name>
        <dbReference type="ChEBI" id="CHEBI:38290"/>
    </cofactor>
</comment>
<dbReference type="PROSITE" id="PS51471">
    <property type="entry name" value="FE2OG_OXY"/>
    <property type="match status" value="1"/>
</dbReference>
<dbReference type="Pfam" id="PF13640">
    <property type="entry name" value="2OG-FeII_Oxy_3"/>
    <property type="match status" value="1"/>
</dbReference>
<evidence type="ECO:0000259" key="8">
    <source>
        <dbReference type="PROSITE" id="PS51471"/>
    </source>
</evidence>
<dbReference type="NCBIfam" id="NF003973">
    <property type="entry name" value="PRK05467.1-2"/>
    <property type="match status" value="1"/>
</dbReference>
<feature type="binding site" evidence="7">
    <location>
        <position position="161"/>
    </location>
    <ligand>
        <name>Fe cation</name>
        <dbReference type="ChEBI" id="CHEBI:24875"/>
    </ligand>
</feature>
<feature type="binding site" evidence="7">
    <location>
        <position position="171"/>
    </location>
    <ligand>
        <name>2-oxoglutarate</name>
        <dbReference type="ChEBI" id="CHEBI:16810"/>
    </ligand>
</feature>
<dbReference type="NCBIfam" id="NF003975">
    <property type="entry name" value="PRK05467.1-4"/>
    <property type="match status" value="1"/>
</dbReference>
<dbReference type="EMBL" id="JRPN01000020">
    <property type="protein sequence ID" value="KGT76458.1"/>
    <property type="molecule type" value="Genomic_DNA"/>
</dbReference>
<evidence type="ECO:0000256" key="1">
    <source>
        <dbReference type="ARBA" id="ARBA00001961"/>
    </source>
</evidence>
<dbReference type="GO" id="GO:0006879">
    <property type="term" value="P:intracellular iron ion homeostasis"/>
    <property type="evidence" value="ECO:0007669"/>
    <property type="project" value="TreeGrafter"/>
</dbReference>
<dbReference type="GO" id="GO:0006974">
    <property type="term" value="P:DNA damage response"/>
    <property type="evidence" value="ECO:0007669"/>
    <property type="project" value="TreeGrafter"/>
</dbReference>
<feature type="binding site" evidence="7">
    <location>
        <position position="100"/>
    </location>
    <ligand>
        <name>Fe cation</name>
        <dbReference type="ChEBI" id="CHEBI:24875"/>
    </ligand>
</feature>
<proteinExistence type="inferred from homology"/>
<evidence type="ECO:0000256" key="2">
    <source>
        <dbReference type="ARBA" id="ARBA00022723"/>
    </source>
</evidence>
<dbReference type="PANTHER" id="PTHR41536:SF1">
    <property type="entry name" value="PKHD-TYPE HYDROXYLASE YBIX"/>
    <property type="match status" value="1"/>
</dbReference>
<dbReference type="eggNOG" id="COG3128">
    <property type="taxonomic scope" value="Bacteria"/>
</dbReference>
<dbReference type="Pfam" id="PF18331">
    <property type="entry name" value="PKHD_C"/>
    <property type="match status" value="1"/>
</dbReference>
<dbReference type="InterPro" id="IPR023550">
    <property type="entry name" value="PKHD_hydroxylase"/>
</dbReference>
<dbReference type="SUPFAM" id="SSF51197">
    <property type="entry name" value="Clavaminate synthase-like"/>
    <property type="match status" value="1"/>
</dbReference>
<dbReference type="InterPro" id="IPR006620">
    <property type="entry name" value="Pro_4_hyd_alph"/>
</dbReference>
<evidence type="ECO:0000256" key="3">
    <source>
        <dbReference type="ARBA" id="ARBA00022896"/>
    </source>
</evidence>
<dbReference type="Gene3D" id="2.60.120.620">
    <property type="entry name" value="q2cbj1_9rhob like domain"/>
    <property type="match status" value="1"/>
</dbReference>
<dbReference type="InterPro" id="IPR041097">
    <property type="entry name" value="PKHD_C"/>
</dbReference>
<feature type="domain" description="Fe2OG dioxygenase" evidence="8">
    <location>
        <begin position="78"/>
        <end position="180"/>
    </location>
</feature>
<evidence type="ECO:0000256" key="7">
    <source>
        <dbReference type="HAMAP-Rule" id="MF_00657"/>
    </source>
</evidence>
<name>A0A0A3YS14_BRAJP</name>
<evidence type="ECO:0000256" key="4">
    <source>
        <dbReference type="ARBA" id="ARBA00022964"/>
    </source>
</evidence>
<sequence>MLTCIEGVLSKDDVAEFRRIMDASEWEDGRSTAGAQSAMVKRNEQLPPDSEVARKLGNRIISALTSNPRFLAAAIPLQIFPPLFNRYAANSGHHFGLHVDNAIRGDRLTGLRIRTDLSVTLFLAEPEEYDGGELVIEDTYGSHEVKLQAGDCVLYPSTSLHLVTPVTRGTRVASFFWLQSMIRDDQARSMIFDLDTAIQALVERLGRDDPETVKLTGIYHNLIRYWAEV</sequence>
<feature type="binding site" evidence="7">
    <location>
        <position position="98"/>
    </location>
    <ligand>
        <name>Fe cation</name>
        <dbReference type="ChEBI" id="CHEBI:24875"/>
    </ligand>
</feature>
<dbReference type="InterPro" id="IPR005123">
    <property type="entry name" value="Oxoglu/Fe-dep_dioxygenase_dom"/>
</dbReference>